<protein>
    <recommendedName>
        <fullName evidence="4">DUF4369 domain-containing protein</fullName>
    </recommendedName>
</protein>
<keyword evidence="3" id="KW-1185">Reference proteome</keyword>
<proteinExistence type="predicted"/>
<evidence type="ECO:0000313" key="3">
    <source>
        <dbReference type="Proteomes" id="UP001350005"/>
    </source>
</evidence>
<name>A0ABU7QYU9_9FLAO</name>
<accession>A0ABU7QYU9</accession>
<dbReference type="EMBL" id="JAZGJU010000018">
    <property type="protein sequence ID" value="MEE6127743.1"/>
    <property type="molecule type" value="Genomic_DNA"/>
</dbReference>
<feature type="signal peptide" evidence="1">
    <location>
        <begin position="1"/>
        <end position="20"/>
    </location>
</feature>
<organism evidence="2 3">
    <name type="scientific">Chryseobacterium arthrosphaerae</name>
    <dbReference type="NCBI Taxonomy" id="651561"/>
    <lineage>
        <taxon>Bacteria</taxon>
        <taxon>Pseudomonadati</taxon>
        <taxon>Bacteroidota</taxon>
        <taxon>Flavobacteriia</taxon>
        <taxon>Flavobacteriales</taxon>
        <taxon>Weeksellaceae</taxon>
        <taxon>Chryseobacterium group</taxon>
        <taxon>Chryseobacterium</taxon>
    </lineage>
</organism>
<dbReference type="RefSeq" id="WP_241308883.1">
    <property type="nucleotide sequence ID" value="NZ_JAKYXJ010000001.1"/>
</dbReference>
<dbReference type="Proteomes" id="UP001350005">
    <property type="component" value="Unassembled WGS sequence"/>
</dbReference>
<evidence type="ECO:0000256" key="1">
    <source>
        <dbReference type="SAM" id="SignalP"/>
    </source>
</evidence>
<sequence length="116" mass="13151">MKKTLLIFMGLFLSSGYVSGQVEGKLNLNHDRKKLELSGLDQQQNNQTESFSGKDINLSISQSLNTLFIKNNGFKKETDYFKSGENVFVNEFGKVKLNTSASRDLMESYLNMILNK</sequence>
<reference evidence="2 3" key="1">
    <citation type="submission" date="2024-01" db="EMBL/GenBank/DDBJ databases">
        <title>Whole genome of Chryseobacterium arthrosphaerae NNCa 2741.</title>
        <authorList>
            <person name="Boriskina E.V."/>
            <person name="Gordinskaya N.A."/>
            <person name="Kropotov V.S."/>
            <person name="Alekseeva A.E."/>
            <person name="Makhova M.A."/>
            <person name="Kryazhev D.V."/>
            <person name="Shkurkina I.S."/>
        </authorList>
    </citation>
    <scope>NUCLEOTIDE SEQUENCE [LARGE SCALE GENOMIC DNA]</scope>
    <source>
        <strain evidence="2 3">NNCa 2741</strain>
    </source>
</reference>
<comment type="caution">
    <text evidence="2">The sequence shown here is derived from an EMBL/GenBank/DDBJ whole genome shotgun (WGS) entry which is preliminary data.</text>
</comment>
<feature type="chain" id="PRO_5047141926" description="DUF4369 domain-containing protein" evidence="1">
    <location>
        <begin position="21"/>
        <end position="116"/>
    </location>
</feature>
<gene>
    <name evidence="2" type="ORF">V2E39_10145</name>
</gene>
<evidence type="ECO:0008006" key="4">
    <source>
        <dbReference type="Google" id="ProtNLM"/>
    </source>
</evidence>
<evidence type="ECO:0000313" key="2">
    <source>
        <dbReference type="EMBL" id="MEE6127743.1"/>
    </source>
</evidence>
<keyword evidence="1" id="KW-0732">Signal</keyword>